<name>A0A8D8BV47_CULPI</name>
<dbReference type="EMBL" id="HBUE01083229">
    <property type="protein sequence ID" value="CAG6478476.1"/>
    <property type="molecule type" value="Transcribed_RNA"/>
</dbReference>
<accession>A0A8D8BV47</accession>
<sequence>MLKLRGRGRARGVEACSAVENAGNDAAAAWNRRCCRTSCWFSGATRSGSARFRCCERTFPPIEMVGQTFCVRVALETDCTSSLPPRILLKVCVGEQNAGVGGGQGGR</sequence>
<evidence type="ECO:0000313" key="1">
    <source>
        <dbReference type="EMBL" id="CAG6478476.1"/>
    </source>
</evidence>
<dbReference type="AlphaFoldDB" id="A0A8D8BV47"/>
<dbReference type="EMBL" id="HBUE01083231">
    <property type="protein sequence ID" value="CAG6478479.1"/>
    <property type="molecule type" value="Transcribed_RNA"/>
</dbReference>
<proteinExistence type="predicted"/>
<protein>
    <submittedName>
        <fullName evidence="1">(northern house mosquito) hypothetical protein</fullName>
    </submittedName>
</protein>
<reference evidence="1" key="1">
    <citation type="submission" date="2021-05" db="EMBL/GenBank/DDBJ databases">
        <authorList>
            <person name="Alioto T."/>
            <person name="Alioto T."/>
            <person name="Gomez Garrido J."/>
        </authorList>
    </citation>
    <scope>NUCLEOTIDE SEQUENCE</scope>
</reference>
<organism evidence="1">
    <name type="scientific">Culex pipiens</name>
    <name type="common">House mosquito</name>
    <dbReference type="NCBI Taxonomy" id="7175"/>
    <lineage>
        <taxon>Eukaryota</taxon>
        <taxon>Metazoa</taxon>
        <taxon>Ecdysozoa</taxon>
        <taxon>Arthropoda</taxon>
        <taxon>Hexapoda</taxon>
        <taxon>Insecta</taxon>
        <taxon>Pterygota</taxon>
        <taxon>Neoptera</taxon>
        <taxon>Endopterygota</taxon>
        <taxon>Diptera</taxon>
        <taxon>Nematocera</taxon>
        <taxon>Culicoidea</taxon>
        <taxon>Culicidae</taxon>
        <taxon>Culicinae</taxon>
        <taxon>Culicini</taxon>
        <taxon>Culex</taxon>
        <taxon>Culex</taxon>
    </lineage>
</organism>